<sequence length="150" mass="16771">MKERGIKTNPGSSMIDVNGVIHEFKTGDGSHPQVKEIYLMLKKIIEKLKMEGYSPNSSQRRKLTAPKYHSEKLAIAFGFINTDPGATIRVIKNLRVCEDCHSATKLISKVFKRDIIVRDRVRYHHFRNACTAAVGNEPAIGFGLASLSTD</sequence>
<dbReference type="InterPro" id="IPR032867">
    <property type="entry name" value="DYW_dom"/>
</dbReference>
<accession>A0A2H5PQG5</accession>
<dbReference type="EMBL" id="BDQV01000104">
    <property type="protein sequence ID" value="GAY54345.1"/>
    <property type="molecule type" value="Genomic_DNA"/>
</dbReference>
<gene>
    <name evidence="3" type="ORF">CUMW_156050</name>
</gene>
<evidence type="ECO:0000313" key="3">
    <source>
        <dbReference type="EMBL" id="GAY54345.1"/>
    </source>
</evidence>
<reference evidence="3 4" key="1">
    <citation type="journal article" date="2017" name="Front. Genet.">
        <title>Draft sequencing of the heterozygous diploid genome of Satsuma (Citrus unshiu Marc.) using a hybrid assembly approach.</title>
        <authorList>
            <person name="Shimizu T."/>
            <person name="Tanizawa Y."/>
            <person name="Mochizuki T."/>
            <person name="Nagasaki H."/>
            <person name="Yoshioka T."/>
            <person name="Toyoda A."/>
            <person name="Fujiyama A."/>
            <person name="Kaminuma E."/>
            <person name="Nakamura Y."/>
        </authorList>
    </citation>
    <scope>NUCLEOTIDE SEQUENCE [LARGE SCALE GENOMIC DNA]</scope>
    <source>
        <strain evidence="4">cv. Miyagawa wase</strain>
    </source>
</reference>
<proteinExistence type="inferred from homology"/>
<dbReference type="AlphaFoldDB" id="A0A2H5PQG5"/>
<dbReference type="Proteomes" id="UP000236630">
    <property type="component" value="Unassembled WGS sequence"/>
</dbReference>
<name>A0A2H5PQG5_CITUN</name>
<evidence type="ECO:0000313" key="4">
    <source>
        <dbReference type="Proteomes" id="UP000236630"/>
    </source>
</evidence>
<dbReference type="STRING" id="55188.A0A2H5PQG5"/>
<dbReference type="Pfam" id="PF14432">
    <property type="entry name" value="DYW_deaminase"/>
    <property type="match status" value="1"/>
</dbReference>
<evidence type="ECO:0000259" key="2">
    <source>
        <dbReference type="Pfam" id="PF14432"/>
    </source>
</evidence>
<organism evidence="3 4">
    <name type="scientific">Citrus unshiu</name>
    <name type="common">Satsuma mandarin</name>
    <name type="synonym">Citrus nobilis var. unshiu</name>
    <dbReference type="NCBI Taxonomy" id="55188"/>
    <lineage>
        <taxon>Eukaryota</taxon>
        <taxon>Viridiplantae</taxon>
        <taxon>Streptophyta</taxon>
        <taxon>Embryophyta</taxon>
        <taxon>Tracheophyta</taxon>
        <taxon>Spermatophyta</taxon>
        <taxon>Magnoliopsida</taxon>
        <taxon>eudicotyledons</taxon>
        <taxon>Gunneridae</taxon>
        <taxon>Pentapetalae</taxon>
        <taxon>rosids</taxon>
        <taxon>malvids</taxon>
        <taxon>Sapindales</taxon>
        <taxon>Rutaceae</taxon>
        <taxon>Aurantioideae</taxon>
        <taxon>Citrus</taxon>
    </lineage>
</organism>
<evidence type="ECO:0000256" key="1">
    <source>
        <dbReference type="ARBA" id="ARBA00006643"/>
    </source>
</evidence>
<keyword evidence="4" id="KW-1185">Reference proteome</keyword>
<protein>
    <recommendedName>
        <fullName evidence="2">DYW domain-containing protein</fullName>
    </recommendedName>
</protein>
<comment type="caution">
    <text evidence="3">The sequence shown here is derived from an EMBL/GenBank/DDBJ whole genome shotgun (WGS) entry which is preliminary data.</text>
</comment>
<dbReference type="GO" id="GO:0008270">
    <property type="term" value="F:zinc ion binding"/>
    <property type="evidence" value="ECO:0007669"/>
    <property type="project" value="InterPro"/>
</dbReference>
<comment type="similarity">
    <text evidence="1">Belongs to the PPR family. PCMP-H subfamily.</text>
</comment>
<feature type="domain" description="DYW" evidence="2">
    <location>
        <begin position="68"/>
        <end position="130"/>
    </location>
</feature>